<name>A0A0F9VI80_9ZZZZ</name>
<dbReference type="InterPro" id="IPR003400">
    <property type="entry name" value="ExbD"/>
</dbReference>
<sequence>MNFRRKRAEEVNVNLTPLIDVVFLLLIFFMVSTTFTRETQLKLDLPQAASGERVENRNIQQLELTISATGEMALNDKALLNPGLSNLKAALQKESGGDNMLPVVITADAQTPHQWVITAMDAAGQLGFSRLRLTTSELGAGEQQ</sequence>
<organism evidence="7">
    <name type="scientific">marine sediment metagenome</name>
    <dbReference type="NCBI Taxonomy" id="412755"/>
    <lineage>
        <taxon>unclassified sequences</taxon>
        <taxon>metagenomes</taxon>
        <taxon>ecological metagenomes</taxon>
    </lineage>
</organism>
<dbReference type="GO" id="GO:0005886">
    <property type="term" value="C:plasma membrane"/>
    <property type="evidence" value="ECO:0007669"/>
    <property type="project" value="UniProtKB-SubCell"/>
</dbReference>
<evidence type="ECO:0000256" key="5">
    <source>
        <dbReference type="ARBA" id="ARBA00023136"/>
    </source>
</evidence>
<evidence type="ECO:0000313" key="7">
    <source>
        <dbReference type="EMBL" id="KKN99532.1"/>
    </source>
</evidence>
<evidence type="ECO:0000256" key="4">
    <source>
        <dbReference type="ARBA" id="ARBA00022989"/>
    </source>
</evidence>
<comment type="subcellular location">
    <subcellularLocation>
        <location evidence="1">Cell membrane</location>
        <topology evidence="1">Single-pass membrane protein</topology>
    </subcellularLocation>
</comment>
<dbReference type="Pfam" id="PF02472">
    <property type="entry name" value="ExbD"/>
    <property type="match status" value="1"/>
</dbReference>
<keyword evidence="5 6" id="KW-0472">Membrane</keyword>
<evidence type="ECO:0000256" key="2">
    <source>
        <dbReference type="ARBA" id="ARBA00022475"/>
    </source>
</evidence>
<gene>
    <name evidence="7" type="ORF">LCGC14_0136230</name>
</gene>
<evidence type="ECO:0000256" key="3">
    <source>
        <dbReference type="ARBA" id="ARBA00022692"/>
    </source>
</evidence>
<reference evidence="7" key="1">
    <citation type="journal article" date="2015" name="Nature">
        <title>Complex archaea that bridge the gap between prokaryotes and eukaryotes.</title>
        <authorList>
            <person name="Spang A."/>
            <person name="Saw J.H."/>
            <person name="Jorgensen S.L."/>
            <person name="Zaremba-Niedzwiedzka K."/>
            <person name="Martijn J."/>
            <person name="Lind A.E."/>
            <person name="van Eijk R."/>
            <person name="Schleper C."/>
            <person name="Guy L."/>
            <person name="Ettema T.J."/>
        </authorList>
    </citation>
    <scope>NUCLEOTIDE SEQUENCE</scope>
</reference>
<dbReference type="Gene3D" id="3.30.420.270">
    <property type="match status" value="1"/>
</dbReference>
<evidence type="ECO:0000256" key="6">
    <source>
        <dbReference type="SAM" id="Phobius"/>
    </source>
</evidence>
<dbReference type="PANTHER" id="PTHR30558:SF3">
    <property type="entry name" value="BIOPOLYMER TRANSPORT PROTEIN EXBD-RELATED"/>
    <property type="match status" value="1"/>
</dbReference>
<dbReference type="AlphaFoldDB" id="A0A0F9VI80"/>
<proteinExistence type="predicted"/>
<dbReference type="PANTHER" id="PTHR30558">
    <property type="entry name" value="EXBD MEMBRANE COMPONENT OF PMF-DRIVEN MACROMOLECULE IMPORT SYSTEM"/>
    <property type="match status" value="1"/>
</dbReference>
<accession>A0A0F9VI80</accession>
<feature type="transmembrane region" description="Helical" evidence="6">
    <location>
        <begin position="12"/>
        <end position="31"/>
    </location>
</feature>
<evidence type="ECO:0000256" key="1">
    <source>
        <dbReference type="ARBA" id="ARBA00004162"/>
    </source>
</evidence>
<dbReference type="GO" id="GO:0022857">
    <property type="term" value="F:transmembrane transporter activity"/>
    <property type="evidence" value="ECO:0007669"/>
    <property type="project" value="InterPro"/>
</dbReference>
<keyword evidence="3 6" id="KW-0812">Transmembrane</keyword>
<evidence type="ECO:0008006" key="8">
    <source>
        <dbReference type="Google" id="ProtNLM"/>
    </source>
</evidence>
<protein>
    <recommendedName>
        <fullName evidence="8">Biopolymer transport protein ExbD/TolR</fullName>
    </recommendedName>
</protein>
<comment type="caution">
    <text evidence="7">The sequence shown here is derived from an EMBL/GenBank/DDBJ whole genome shotgun (WGS) entry which is preliminary data.</text>
</comment>
<keyword evidence="2" id="KW-1003">Cell membrane</keyword>
<dbReference type="EMBL" id="LAZR01000046">
    <property type="protein sequence ID" value="KKN99532.1"/>
    <property type="molecule type" value="Genomic_DNA"/>
</dbReference>
<keyword evidence="4 6" id="KW-1133">Transmembrane helix</keyword>